<dbReference type="Proteomes" id="UP000092461">
    <property type="component" value="Unassembled WGS sequence"/>
</dbReference>
<dbReference type="GO" id="GO:0035102">
    <property type="term" value="C:PRC1 complex"/>
    <property type="evidence" value="ECO:0007669"/>
    <property type="project" value="TreeGrafter"/>
</dbReference>
<reference evidence="11" key="1">
    <citation type="submission" date="2012-05" db="EMBL/GenBank/DDBJ databases">
        <title>Whole Genome Assembly of Lutzomyia longipalpis.</title>
        <authorList>
            <person name="Richards S."/>
            <person name="Qu C."/>
            <person name="Dillon R."/>
            <person name="Worley K."/>
            <person name="Scherer S."/>
            <person name="Batterton M."/>
            <person name="Taylor A."/>
            <person name="Hawes A."/>
            <person name="Hernandez B."/>
            <person name="Kovar C."/>
            <person name="Mandapat C."/>
            <person name="Pham C."/>
            <person name="Qu C."/>
            <person name="Jing C."/>
            <person name="Bess C."/>
            <person name="Bandaranaike D."/>
            <person name="Ngo D."/>
            <person name="Ongeri F."/>
            <person name="Arias F."/>
            <person name="Lara F."/>
            <person name="Weissenberger G."/>
            <person name="Kamau G."/>
            <person name="Han H."/>
            <person name="Shen H."/>
            <person name="Dinh H."/>
            <person name="Khalil I."/>
            <person name="Jones J."/>
            <person name="Shafer J."/>
            <person name="Jayaseelan J."/>
            <person name="Quiroz J."/>
            <person name="Blankenburg K."/>
            <person name="Nguyen L."/>
            <person name="Jackson L."/>
            <person name="Francisco L."/>
            <person name="Tang L.-Y."/>
            <person name="Pu L.-L."/>
            <person name="Perales L."/>
            <person name="Lorensuhewa L."/>
            <person name="Munidasa M."/>
            <person name="Coyle M."/>
            <person name="Taylor M."/>
            <person name="Puazo M."/>
            <person name="Firestine M."/>
            <person name="Scheel M."/>
            <person name="Javaid M."/>
            <person name="Wang M."/>
            <person name="Li M."/>
            <person name="Tabassum N."/>
            <person name="Saada N."/>
            <person name="Osuji N."/>
            <person name="Aqrawi P."/>
            <person name="Fu Q."/>
            <person name="Thornton R."/>
            <person name="Raj R."/>
            <person name="Goodspeed R."/>
            <person name="Mata R."/>
            <person name="Najjar R."/>
            <person name="Gubbala S."/>
            <person name="Lee S."/>
            <person name="Denson S."/>
            <person name="Patil S."/>
            <person name="Macmil S."/>
            <person name="Qi S."/>
            <person name="Matskevitch T."/>
            <person name="Palculict T."/>
            <person name="Mathew T."/>
            <person name="Vee V."/>
            <person name="Velamala V."/>
            <person name="Korchina V."/>
            <person name="Cai W."/>
            <person name="Liu W."/>
            <person name="Dai W."/>
            <person name="Zou X."/>
            <person name="Zhu Y."/>
            <person name="Zhang Y."/>
            <person name="Wu Y.-Q."/>
            <person name="Xin Y."/>
            <person name="Nazarath L."/>
            <person name="Kovar C."/>
            <person name="Han Y."/>
            <person name="Muzny D."/>
            <person name="Gibbs R."/>
        </authorList>
    </citation>
    <scope>NUCLEOTIDE SEQUENCE [LARGE SCALE GENOMIC DNA]</scope>
    <source>
        <strain evidence="11">Jacobina</strain>
    </source>
</reference>
<dbReference type="GO" id="GO:0000122">
    <property type="term" value="P:negative regulation of transcription by RNA polymerase II"/>
    <property type="evidence" value="ECO:0007669"/>
    <property type="project" value="TreeGrafter"/>
</dbReference>
<dbReference type="AlphaFoldDB" id="A0A1B0CBW1"/>
<evidence type="ECO:0000256" key="6">
    <source>
        <dbReference type="PROSITE-ProRule" id="PRU00175"/>
    </source>
</evidence>
<dbReference type="FunFam" id="3.30.40.10:FF:000033">
    <property type="entry name" value="Polycomb group RING finger protein 3"/>
    <property type="match status" value="1"/>
</dbReference>
<evidence type="ECO:0000256" key="7">
    <source>
        <dbReference type="SAM" id="MobiDB-lite"/>
    </source>
</evidence>
<keyword evidence="5" id="KW-0539">Nucleus</keyword>
<dbReference type="VEuPathDB" id="VectorBase:LLOJ001740"/>
<dbReference type="PROSITE" id="PS00518">
    <property type="entry name" value="ZF_RING_1"/>
    <property type="match status" value="1"/>
</dbReference>
<sequence length="577" mass="65821">MEEQHKTESAAPNLQLPARPTFERARFCKVHRVWRSEEGNFTQHTSVQLQTRFELVVLLVHVRKYTSSSYTVLSFVAFGNRYQLVRSSRIHSIGVATLNGPFVNLSANVDIIQSVANGVSVSRRVYVHRGVEQLKKAGLLTSQNMVVLPDSVVPSSKVPIKDVNECITCHICKGYIIDATTIVECCHSFCHSCIVPHLRTKEYCPKCELIINKTKPNIKPDATFQAIVYKLVPGLYEKELLRRRNFYETRPEEAKLATPEQRGEDTEHLIFRPTEKISLSLEYAFIDEHKSRSPELAKPKYLQCPAIFPVSLLSKFVVMKFGIDSAQFNVDIMYKVKTIVLPEYYTLMDVAYIYTWKREAPMRFFFRVRTKETTSEELPEVPLRRSPSINNRQAPVAAGEAEVKEEHREDIRPAAATTKPHSGEQKVPSKQGSIVKKDISEKCIKVEKNVPSVVEKVVKVSKSSKKNYEDCVKSEKRERGDSVKVKKEKVLQVDGGKKCENIKLKIGLSKDNSKMMVIKDITPTPEPLMATSARKGTEKTTKSPKEKVPQVKVEKCHEIEEPKRINHQLWKFHCKKP</sequence>
<evidence type="ECO:0000259" key="8">
    <source>
        <dbReference type="PROSITE" id="PS50089"/>
    </source>
</evidence>
<reference evidence="10" key="3">
    <citation type="submission" date="2020-05" db="UniProtKB">
        <authorList>
            <consortium name="EnsemblMetazoa"/>
        </authorList>
    </citation>
    <scope>IDENTIFICATION</scope>
    <source>
        <strain evidence="10">Jacobina</strain>
    </source>
</reference>
<evidence type="ECO:0000313" key="9">
    <source>
        <dbReference type="EMBL" id="MBC1175564.1"/>
    </source>
</evidence>
<feature type="region of interest" description="Disordered" evidence="7">
    <location>
        <begin position="376"/>
        <end position="432"/>
    </location>
</feature>
<dbReference type="EMBL" id="AJWK01005895">
    <property type="status" value="NOT_ANNOTATED_CDS"/>
    <property type="molecule type" value="Genomic_DNA"/>
</dbReference>
<dbReference type="GO" id="GO:0008270">
    <property type="term" value="F:zinc ion binding"/>
    <property type="evidence" value="ECO:0007669"/>
    <property type="project" value="UniProtKB-KW"/>
</dbReference>
<keyword evidence="4" id="KW-0862">Zinc</keyword>
<dbReference type="InterPro" id="IPR013083">
    <property type="entry name" value="Znf_RING/FYVE/PHD"/>
</dbReference>
<dbReference type="Gene3D" id="3.10.20.90">
    <property type="entry name" value="Phosphatidylinositol 3-kinase Catalytic Subunit, Chain A, domain 1"/>
    <property type="match status" value="1"/>
</dbReference>
<dbReference type="InterPro" id="IPR001841">
    <property type="entry name" value="Znf_RING"/>
</dbReference>
<evidence type="ECO:0000313" key="11">
    <source>
        <dbReference type="Proteomes" id="UP000092461"/>
    </source>
</evidence>
<dbReference type="Gene3D" id="3.30.40.10">
    <property type="entry name" value="Zinc/RING finger domain, C3HC4 (zinc finger)"/>
    <property type="match status" value="1"/>
</dbReference>
<dbReference type="Pfam" id="PF16207">
    <property type="entry name" value="RAWUL"/>
    <property type="match status" value="1"/>
</dbReference>
<feature type="region of interest" description="Disordered" evidence="7">
    <location>
        <begin position="526"/>
        <end position="550"/>
    </location>
</feature>
<feature type="compositionally biased region" description="Basic and acidic residues" evidence="7">
    <location>
        <begin position="535"/>
        <end position="550"/>
    </location>
</feature>
<evidence type="ECO:0000313" key="10">
    <source>
        <dbReference type="EnsemblMetazoa" id="LLOJ001740-PA"/>
    </source>
</evidence>
<dbReference type="PANTHER" id="PTHR10825:SF29">
    <property type="entry name" value="POLYCOMB GROUP RING FINGER PROTEIN 1"/>
    <property type="match status" value="1"/>
</dbReference>
<dbReference type="PANTHER" id="PTHR10825">
    <property type="entry name" value="RING FINGER DOMAIN-CONTAINING, POLYCOMB GROUP COMPONENT"/>
    <property type="match status" value="1"/>
</dbReference>
<evidence type="ECO:0000256" key="1">
    <source>
        <dbReference type="ARBA" id="ARBA00004123"/>
    </source>
</evidence>
<proteinExistence type="predicted"/>
<comment type="subcellular location">
    <subcellularLocation>
        <location evidence="1">Nucleus</location>
    </subcellularLocation>
</comment>
<dbReference type="VEuPathDB" id="VectorBase:LLONM1_010087"/>
<protein>
    <submittedName>
        <fullName evidence="9">Putative posterior sex combs protein</fullName>
    </submittedName>
</protein>
<evidence type="ECO:0000256" key="2">
    <source>
        <dbReference type="ARBA" id="ARBA00022723"/>
    </source>
</evidence>
<evidence type="ECO:0000256" key="5">
    <source>
        <dbReference type="ARBA" id="ARBA00023242"/>
    </source>
</evidence>
<dbReference type="PROSITE" id="PS50089">
    <property type="entry name" value="ZF_RING_2"/>
    <property type="match status" value="1"/>
</dbReference>
<dbReference type="Pfam" id="PF13923">
    <property type="entry name" value="zf-C3HC4_2"/>
    <property type="match status" value="1"/>
</dbReference>
<evidence type="ECO:0000256" key="4">
    <source>
        <dbReference type="ARBA" id="ARBA00022833"/>
    </source>
</evidence>
<dbReference type="SMART" id="SM00184">
    <property type="entry name" value="RING"/>
    <property type="match status" value="1"/>
</dbReference>
<feature type="compositionally biased region" description="Basic and acidic residues" evidence="7">
    <location>
        <begin position="401"/>
        <end position="412"/>
    </location>
</feature>
<keyword evidence="2" id="KW-0479">Metal-binding</keyword>
<name>A0A1B0CBW1_LUTLO</name>
<keyword evidence="11" id="KW-1185">Reference proteome</keyword>
<feature type="domain" description="RING-type" evidence="8">
    <location>
        <begin position="169"/>
        <end position="208"/>
    </location>
</feature>
<accession>A0A1B0CBW1</accession>
<reference evidence="9" key="2">
    <citation type="journal article" date="2020" name="BMC">
        <title>Leishmania infection induces a limited differential gene expression in the sand fly midgut.</title>
        <authorList>
            <person name="Coutinho-Abreu I.V."/>
            <person name="Serafim T.D."/>
            <person name="Meneses C."/>
            <person name="Kamhawi S."/>
            <person name="Oliveira F."/>
            <person name="Valenzuela J.G."/>
        </authorList>
    </citation>
    <scope>NUCLEOTIDE SEQUENCE</scope>
    <source>
        <strain evidence="9">Jacobina</strain>
        <tissue evidence="9">Midgut</tissue>
    </source>
</reference>
<dbReference type="GO" id="GO:1990841">
    <property type="term" value="F:promoter-specific chromatin binding"/>
    <property type="evidence" value="ECO:0007669"/>
    <property type="project" value="TreeGrafter"/>
</dbReference>
<dbReference type="CDD" id="cd17082">
    <property type="entry name" value="RAWUL_PCGF2_like"/>
    <property type="match status" value="1"/>
</dbReference>
<organism evidence="10 11">
    <name type="scientific">Lutzomyia longipalpis</name>
    <name type="common">Sand fly</name>
    <dbReference type="NCBI Taxonomy" id="7200"/>
    <lineage>
        <taxon>Eukaryota</taxon>
        <taxon>Metazoa</taxon>
        <taxon>Ecdysozoa</taxon>
        <taxon>Arthropoda</taxon>
        <taxon>Hexapoda</taxon>
        <taxon>Insecta</taxon>
        <taxon>Pterygota</taxon>
        <taxon>Neoptera</taxon>
        <taxon>Endopterygota</taxon>
        <taxon>Diptera</taxon>
        <taxon>Nematocera</taxon>
        <taxon>Psychodoidea</taxon>
        <taxon>Psychodidae</taxon>
        <taxon>Lutzomyia</taxon>
        <taxon>Lutzomyia</taxon>
    </lineage>
</organism>
<dbReference type="InterPro" id="IPR032443">
    <property type="entry name" value="RAWUL"/>
</dbReference>
<dbReference type="EnsemblMetazoa" id="LLOJ001740-RA">
    <property type="protein sequence ID" value="LLOJ001740-PA"/>
    <property type="gene ID" value="LLOJ001740"/>
</dbReference>
<dbReference type="InterPro" id="IPR017907">
    <property type="entry name" value="Znf_RING_CS"/>
</dbReference>
<dbReference type="EMBL" id="GITU01006861">
    <property type="protein sequence ID" value="MBC1175564.1"/>
    <property type="molecule type" value="Transcribed_RNA"/>
</dbReference>
<dbReference type="SUPFAM" id="SSF57850">
    <property type="entry name" value="RING/U-box"/>
    <property type="match status" value="1"/>
</dbReference>
<evidence type="ECO:0000256" key="3">
    <source>
        <dbReference type="ARBA" id="ARBA00022771"/>
    </source>
</evidence>
<keyword evidence="3 6" id="KW-0863">Zinc-finger</keyword>